<dbReference type="GeneID" id="23568466"/>
<dbReference type="AlphaFoldDB" id="V5INF3"/>
<dbReference type="KEGG" id="ncr:NCU06808"/>
<organism evidence="1 2">
    <name type="scientific">Neurospora crassa (strain ATCC 24698 / 74-OR23-1A / CBS 708.71 / DSM 1257 / FGSC 987)</name>
    <dbReference type="NCBI Taxonomy" id="367110"/>
    <lineage>
        <taxon>Eukaryota</taxon>
        <taxon>Fungi</taxon>
        <taxon>Dikarya</taxon>
        <taxon>Ascomycota</taxon>
        <taxon>Pezizomycotina</taxon>
        <taxon>Sordariomycetes</taxon>
        <taxon>Sordariomycetidae</taxon>
        <taxon>Sordariales</taxon>
        <taxon>Sordariaceae</taxon>
        <taxon>Neurospora</taxon>
    </lineage>
</organism>
<dbReference type="VEuPathDB" id="FungiDB:NCU06808"/>
<evidence type="ECO:0000313" key="1">
    <source>
        <dbReference type="EMBL" id="ESA43577.1"/>
    </source>
</evidence>
<reference evidence="1 2" key="1">
    <citation type="journal article" date="2003" name="Nature">
        <title>The genome sequence of the filamentous fungus Neurospora crassa.</title>
        <authorList>
            <person name="Galagan J.E."/>
            <person name="Calvo S.E."/>
            <person name="Borkovich K.A."/>
            <person name="Selker E.U."/>
            <person name="Read N.D."/>
            <person name="Jaffe D."/>
            <person name="FitzHugh W."/>
            <person name="Ma L.J."/>
            <person name="Smirnov S."/>
            <person name="Purcell S."/>
            <person name="Rehman B."/>
            <person name="Elkins T."/>
            <person name="Engels R."/>
            <person name="Wang S."/>
            <person name="Nielsen C.B."/>
            <person name="Butler J."/>
            <person name="Endrizzi M."/>
            <person name="Qui D."/>
            <person name="Ianakiev P."/>
            <person name="Bell-Pedersen D."/>
            <person name="Nelson M.A."/>
            <person name="Werner-Washburne M."/>
            <person name="Selitrennikoff C.P."/>
            <person name="Kinsey J.A."/>
            <person name="Braun E.L."/>
            <person name="Zelter A."/>
            <person name="Schulte U."/>
            <person name="Kothe G.O."/>
            <person name="Jedd G."/>
            <person name="Mewes W."/>
            <person name="Staben C."/>
            <person name="Marcotte E."/>
            <person name="Greenberg D."/>
            <person name="Roy A."/>
            <person name="Foley K."/>
            <person name="Naylor J."/>
            <person name="Stange-Thomann N."/>
            <person name="Barrett R."/>
            <person name="Gnerre S."/>
            <person name="Kamal M."/>
            <person name="Kamvysselis M."/>
            <person name="Mauceli E."/>
            <person name="Bielke C."/>
            <person name="Rudd S."/>
            <person name="Frishman D."/>
            <person name="Krystofova S."/>
            <person name="Rasmussen C."/>
            <person name="Metzenberg R.L."/>
            <person name="Perkins D.D."/>
            <person name="Kroken S."/>
            <person name="Cogoni C."/>
            <person name="Macino G."/>
            <person name="Catcheside D."/>
            <person name="Li W."/>
            <person name="Pratt R.J."/>
            <person name="Osmani S.A."/>
            <person name="DeSouza C.P."/>
            <person name="Glass L."/>
            <person name="Orbach M.J."/>
            <person name="Berglund J.A."/>
            <person name="Voelker R."/>
            <person name="Yarden O."/>
            <person name="Plamann M."/>
            <person name="Seiler S."/>
            <person name="Dunlap J."/>
            <person name="Radford A."/>
            <person name="Aramayo R."/>
            <person name="Natvig D.O."/>
            <person name="Alex L.A."/>
            <person name="Mannhaupt G."/>
            <person name="Ebbole D.J."/>
            <person name="Freitag M."/>
            <person name="Paulsen I."/>
            <person name="Sachs M.S."/>
            <person name="Lander E.S."/>
            <person name="Nusbaum C."/>
            <person name="Birren B."/>
        </authorList>
    </citation>
    <scope>NUCLEOTIDE SEQUENCE [LARGE SCALE GENOMIC DNA]</scope>
    <source>
        <strain evidence="2">ATCC 24698 / 74-OR23-1A / CBS 708.71 / DSM 1257 / FGSC 987</strain>
    </source>
</reference>
<proteinExistence type="predicted"/>
<dbReference type="RefSeq" id="XP_011393591.1">
    <property type="nucleotide sequence ID" value="XM_011395289.1"/>
</dbReference>
<evidence type="ECO:0000313" key="2">
    <source>
        <dbReference type="Proteomes" id="UP000001805"/>
    </source>
</evidence>
<keyword evidence="2" id="KW-1185">Reference proteome</keyword>
<gene>
    <name evidence="1" type="ORF">NCU06808</name>
</gene>
<sequence length="116" mass="12830">MQGKSRYYRLSMRFGTGCVMIPGSDSQGNQLNRQGQSVRRLSKVRVQGGLVVGTQDDVMLVNRQSLMADGSAYSSTKMLVCKGQKCLGWDALRSLRKVIGKQKKRVGKREAKPVGH</sequence>
<dbReference type="Proteomes" id="UP000001805">
    <property type="component" value="Chromosome 6, Linkage Group II"/>
</dbReference>
<protein>
    <submittedName>
        <fullName evidence="1">Uncharacterized protein</fullName>
    </submittedName>
</protein>
<dbReference type="EMBL" id="CM002237">
    <property type="protein sequence ID" value="ESA43577.1"/>
    <property type="molecule type" value="Genomic_DNA"/>
</dbReference>
<name>V5INF3_NEUCR</name>
<dbReference type="InParanoid" id="V5INF3"/>
<accession>V5INF3</accession>